<keyword evidence="2" id="KW-1003">Cell membrane</keyword>
<feature type="transmembrane region" description="Helical" evidence="10">
    <location>
        <begin position="175"/>
        <end position="201"/>
    </location>
</feature>
<feature type="transmembrane region" description="Helical" evidence="10">
    <location>
        <begin position="222"/>
        <end position="242"/>
    </location>
</feature>
<comment type="caution">
    <text evidence="12">The sequence shown here is derived from an EMBL/GenBank/DDBJ whole genome shotgun (WGS) entry which is preliminary data.</text>
</comment>
<reference evidence="12" key="1">
    <citation type="thesis" date="2020" institute="ProQuest LLC" country="789 East Eisenhower Parkway, Ann Arbor, MI, USA">
        <title>Comparative Genomics and Chromosome Evolution.</title>
        <authorList>
            <person name="Mudd A.B."/>
        </authorList>
    </citation>
    <scope>NUCLEOTIDE SEQUENCE</scope>
    <source>
        <strain evidence="12">237g6f4</strain>
        <tissue evidence="12">Blood</tissue>
    </source>
</reference>
<name>A0AAV7C8M5_ENGPU</name>
<evidence type="ECO:0000313" key="12">
    <source>
        <dbReference type="EMBL" id="KAG8580994.1"/>
    </source>
</evidence>
<keyword evidence="6 10" id="KW-0472">Membrane</keyword>
<evidence type="ECO:0000256" key="1">
    <source>
        <dbReference type="ARBA" id="ARBA00004651"/>
    </source>
</evidence>
<feature type="transmembrane region" description="Helical" evidence="10">
    <location>
        <begin position="94"/>
        <end position="112"/>
    </location>
</feature>
<dbReference type="PANTHER" id="PTHR24231">
    <property type="entry name" value="PURINOCEPTOR-RELATED G-PROTEIN COUPLED RECEPTOR"/>
    <property type="match status" value="1"/>
</dbReference>
<evidence type="ECO:0000256" key="10">
    <source>
        <dbReference type="SAM" id="Phobius"/>
    </source>
</evidence>
<evidence type="ECO:0000313" key="13">
    <source>
        <dbReference type="Proteomes" id="UP000824782"/>
    </source>
</evidence>
<dbReference type="Gene3D" id="1.20.1070.10">
    <property type="entry name" value="Rhodopsin 7-helix transmembrane proteins"/>
    <property type="match status" value="1"/>
</dbReference>
<dbReference type="InterPro" id="IPR017452">
    <property type="entry name" value="GPCR_Rhodpsn_7TM"/>
</dbReference>
<evidence type="ECO:0000256" key="3">
    <source>
        <dbReference type="ARBA" id="ARBA00022692"/>
    </source>
</evidence>
<keyword evidence="7 9" id="KW-0675">Receptor</keyword>
<evidence type="ECO:0000256" key="8">
    <source>
        <dbReference type="ARBA" id="ARBA00023224"/>
    </source>
</evidence>
<protein>
    <recommendedName>
        <fullName evidence="11">G-protein coupled receptors family 1 profile domain-containing protein</fullName>
    </recommendedName>
</protein>
<gene>
    <name evidence="12" type="ORF">GDO81_007511</name>
</gene>
<dbReference type="GO" id="GO:0004930">
    <property type="term" value="F:G protein-coupled receptor activity"/>
    <property type="evidence" value="ECO:0007669"/>
    <property type="project" value="UniProtKB-KW"/>
</dbReference>
<evidence type="ECO:0000259" key="11">
    <source>
        <dbReference type="PROSITE" id="PS50262"/>
    </source>
</evidence>
<feature type="domain" description="G-protein coupled receptors family 1 profile" evidence="11">
    <location>
        <begin position="34"/>
        <end position="286"/>
    </location>
</feature>
<feature type="transmembrane region" description="Helical" evidence="10">
    <location>
        <begin position="55"/>
        <end position="74"/>
    </location>
</feature>
<keyword evidence="8 9" id="KW-0807">Transducer</keyword>
<dbReference type="PANTHER" id="PTHR24231:SF14">
    <property type="entry name" value="SUCCINATE RECEPTOR 1"/>
    <property type="match status" value="1"/>
</dbReference>
<feature type="transmembrane region" description="Helical" evidence="10">
    <location>
        <begin position="262"/>
        <end position="288"/>
    </location>
</feature>
<dbReference type="GO" id="GO:0005886">
    <property type="term" value="C:plasma membrane"/>
    <property type="evidence" value="ECO:0007669"/>
    <property type="project" value="UniProtKB-SubCell"/>
</dbReference>
<keyword evidence="3 9" id="KW-0812">Transmembrane</keyword>
<evidence type="ECO:0000256" key="9">
    <source>
        <dbReference type="RuleBase" id="RU000688"/>
    </source>
</evidence>
<dbReference type="Proteomes" id="UP000824782">
    <property type="component" value="Unassembled WGS sequence"/>
</dbReference>
<evidence type="ECO:0000256" key="6">
    <source>
        <dbReference type="ARBA" id="ARBA00023136"/>
    </source>
</evidence>
<dbReference type="EMBL" id="WNYA01000003">
    <property type="protein sequence ID" value="KAG8580994.1"/>
    <property type="molecule type" value="Genomic_DNA"/>
</dbReference>
<dbReference type="PROSITE" id="PS50262">
    <property type="entry name" value="G_PROTEIN_RECEP_F1_2"/>
    <property type="match status" value="1"/>
</dbReference>
<proteinExistence type="inferred from homology"/>
<feature type="transmembrane region" description="Helical" evidence="10">
    <location>
        <begin position="23"/>
        <end position="43"/>
    </location>
</feature>
<sequence>MDHEIHNCTTIDCLLEKYYLSTIYSLEFIFGILGNGIVMFGYIFCMKKWTSGSVYLFNLCLSDFAFLCTLPLLIHSYASGSWMFEEFLCYSNRYLLHANLYTSILFLTFISIDRYLIIKYPFRDHILQKKEMAIVISTGIWFVVMLEIAPILFFIELRNSSQCLSYGSSGMASYSLIYSVCLTVTGFIIPLCAMCIFYMKMARFLKTRSETLTTSFPLDKPLTLVAVAVIVFFILFTPYHLMRNVRIASRMDRWHLSREAKITINSVYVITRPIAFLNSVINPVFYFLMGDNFREMMLAKIRYFFRTMNCHCIHDCKPDCSKGRSYRTDS</sequence>
<accession>A0AAV7C8M5</accession>
<feature type="transmembrane region" description="Helical" evidence="10">
    <location>
        <begin position="133"/>
        <end position="155"/>
    </location>
</feature>
<dbReference type="AlphaFoldDB" id="A0AAV7C8M5"/>
<dbReference type="PROSITE" id="PS00237">
    <property type="entry name" value="G_PROTEIN_RECEP_F1_1"/>
    <property type="match status" value="1"/>
</dbReference>
<dbReference type="SUPFAM" id="SSF81321">
    <property type="entry name" value="Family A G protein-coupled receptor-like"/>
    <property type="match status" value="1"/>
</dbReference>
<dbReference type="InterPro" id="IPR000276">
    <property type="entry name" value="GPCR_Rhodpsn"/>
</dbReference>
<evidence type="ECO:0000256" key="5">
    <source>
        <dbReference type="ARBA" id="ARBA00023040"/>
    </source>
</evidence>
<keyword evidence="5 9" id="KW-0297">G-protein coupled receptor</keyword>
<organism evidence="12 13">
    <name type="scientific">Engystomops pustulosus</name>
    <name type="common">Tungara frog</name>
    <name type="synonym">Physalaemus pustulosus</name>
    <dbReference type="NCBI Taxonomy" id="76066"/>
    <lineage>
        <taxon>Eukaryota</taxon>
        <taxon>Metazoa</taxon>
        <taxon>Chordata</taxon>
        <taxon>Craniata</taxon>
        <taxon>Vertebrata</taxon>
        <taxon>Euteleostomi</taxon>
        <taxon>Amphibia</taxon>
        <taxon>Batrachia</taxon>
        <taxon>Anura</taxon>
        <taxon>Neobatrachia</taxon>
        <taxon>Hyloidea</taxon>
        <taxon>Leptodactylidae</taxon>
        <taxon>Leiuperinae</taxon>
        <taxon>Engystomops</taxon>
    </lineage>
</organism>
<dbReference type="Pfam" id="PF00001">
    <property type="entry name" value="7tm_1"/>
    <property type="match status" value="1"/>
</dbReference>
<comment type="similarity">
    <text evidence="9">Belongs to the G-protein coupled receptor 1 family.</text>
</comment>
<evidence type="ECO:0000256" key="2">
    <source>
        <dbReference type="ARBA" id="ARBA00022475"/>
    </source>
</evidence>
<dbReference type="PRINTS" id="PR00237">
    <property type="entry name" value="GPCRRHODOPSN"/>
</dbReference>
<evidence type="ECO:0000256" key="7">
    <source>
        <dbReference type="ARBA" id="ARBA00023170"/>
    </source>
</evidence>
<keyword evidence="4 10" id="KW-1133">Transmembrane helix</keyword>
<evidence type="ECO:0000256" key="4">
    <source>
        <dbReference type="ARBA" id="ARBA00022989"/>
    </source>
</evidence>
<comment type="subcellular location">
    <subcellularLocation>
        <location evidence="1">Cell membrane</location>
        <topology evidence="1">Multi-pass membrane protein</topology>
    </subcellularLocation>
</comment>
<dbReference type="PRINTS" id="PR01157">
    <property type="entry name" value="P2YPURNOCPTR"/>
</dbReference>
<keyword evidence="13" id="KW-1185">Reference proteome</keyword>